<evidence type="ECO:0000256" key="1">
    <source>
        <dbReference type="SAM" id="MobiDB-lite"/>
    </source>
</evidence>
<evidence type="ECO:0000313" key="2">
    <source>
        <dbReference type="EMBL" id="GEN74215.1"/>
    </source>
</evidence>
<gene>
    <name evidence="2" type="ORF">CLA01_42870</name>
</gene>
<feature type="region of interest" description="Disordered" evidence="1">
    <location>
        <begin position="1"/>
        <end position="42"/>
    </location>
</feature>
<accession>A0A511YG90</accession>
<name>A0A511YG90_9FLAO</name>
<dbReference type="AlphaFoldDB" id="A0A511YG90"/>
<dbReference type="Proteomes" id="UP000321150">
    <property type="component" value="Unassembled WGS sequence"/>
</dbReference>
<sequence length="42" mass="4997">MEKKINAENKAKNGVTLNYDLFKSKKENGKYHKDNNKRKEQN</sequence>
<reference evidence="2 3" key="1">
    <citation type="submission" date="2019-07" db="EMBL/GenBank/DDBJ databases">
        <title>Whole genome shotgun sequence of Chryseobacterium lathyri NBRC 105250.</title>
        <authorList>
            <person name="Hosoyama A."/>
            <person name="Uohara A."/>
            <person name="Ohji S."/>
            <person name="Ichikawa N."/>
        </authorList>
    </citation>
    <scope>NUCLEOTIDE SEQUENCE [LARGE SCALE GENOMIC DNA]</scope>
    <source>
        <strain evidence="2 3">NBRC 105250</strain>
    </source>
</reference>
<evidence type="ECO:0000313" key="3">
    <source>
        <dbReference type="Proteomes" id="UP000321150"/>
    </source>
</evidence>
<organism evidence="2 3">
    <name type="scientific">Chryseobacterium lathyri</name>
    <dbReference type="NCBI Taxonomy" id="395933"/>
    <lineage>
        <taxon>Bacteria</taxon>
        <taxon>Pseudomonadati</taxon>
        <taxon>Bacteroidota</taxon>
        <taxon>Flavobacteriia</taxon>
        <taxon>Flavobacteriales</taxon>
        <taxon>Weeksellaceae</taxon>
        <taxon>Chryseobacterium group</taxon>
        <taxon>Chryseobacterium</taxon>
    </lineage>
</organism>
<feature type="compositionally biased region" description="Basic and acidic residues" evidence="1">
    <location>
        <begin position="1"/>
        <end position="11"/>
    </location>
</feature>
<dbReference type="RefSeq" id="WP_262510841.1">
    <property type="nucleotide sequence ID" value="NZ_BJYI01000030.1"/>
</dbReference>
<comment type="caution">
    <text evidence="2">The sequence shown here is derived from an EMBL/GenBank/DDBJ whole genome shotgun (WGS) entry which is preliminary data.</text>
</comment>
<proteinExistence type="predicted"/>
<feature type="compositionally biased region" description="Basic and acidic residues" evidence="1">
    <location>
        <begin position="22"/>
        <end position="42"/>
    </location>
</feature>
<dbReference type="EMBL" id="BJYI01000030">
    <property type="protein sequence ID" value="GEN74215.1"/>
    <property type="molecule type" value="Genomic_DNA"/>
</dbReference>
<protein>
    <submittedName>
        <fullName evidence="2">Uncharacterized protein</fullName>
    </submittedName>
</protein>